<reference evidence="8 9" key="2">
    <citation type="journal article" date="2016" name="ISME J.">
        <title>Physiological and genomic characterization of two novel marine thaumarchaeal strains indicates niche differentiation.</title>
        <authorList>
            <person name="Bayer B."/>
            <person name="Vojvoda J."/>
            <person name="Offre P."/>
            <person name="Alves R.J."/>
            <person name="Elisabeth N.H."/>
            <person name="Garcia J.A."/>
            <person name="Volland J.M."/>
            <person name="Srivastava A."/>
            <person name="Schleper C."/>
            <person name="Herndl G.J."/>
        </authorList>
    </citation>
    <scope>NUCLEOTIDE SEQUENCE [LARGE SCALE GENOMIC DNA]</scope>
    <source>
        <strain evidence="8 9">D3C</strain>
    </source>
</reference>
<keyword evidence="2 7" id="KW-0698">rRNA processing</keyword>
<feature type="binding site" evidence="7">
    <location>
        <position position="21"/>
    </location>
    <ligand>
        <name>ATP</name>
        <dbReference type="ChEBI" id="CHEBI:30616"/>
    </ligand>
</feature>
<evidence type="ECO:0000256" key="4">
    <source>
        <dbReference type="ARBA" id="ARBA00022741"/>
    </source>
</evidence>
<dbReference type="SUPFAM" id="SSF52540">
    <property type="entry name" value="P-loop containing nucleoside triphosphate hydrolases"/>
    <property type="match status" value="1"/>
</dbReference>
<evidence type="ECO:0000256" key="1">
    <source>
        <dbReference type="ARBA" id="ARBA00022517"/>
    </source>
</evidence>
<evidence type="ECO:0000256" key="2">
    <source>
        <dbReference type="ARBA" id="ARBA00022552"/>
    </source>
</evidence>
<comment type="subunit">
    <text evidence="7">Interacts with uS11. Not a structural component of 40S pre-ribosomes, but transiently interacts with them by binding to uS11.</text>
</comment>
<comment type="catalytic activity">
    <reaction evidence="7">
        <text>ATP + H2O = ADP + phosphate + H(+)</text>
        <dbReference type="Rhea" id="RHEA:13065"/>
        <dbReference type="ChEBI" id="CHEBI:15377"/>
        <dbReference type="ChEBI" id="CHEBI:15378"/>
        <dbReference type="ChEBI" id="CHEBI:30616"/>
        <dbReference type="ChEBI" id="CHEBI:43474"/>
        <dbReference type="ChEBI" id="CHEBI:456216"/>
    </reaction>
</comment>
<dbReference type="Gene3D" id="3.40.50.300">
    <property type="entry name" value="P-loop containing nucleotide triphosphate hydrolases"/>
    <property type="match status" value="1"/>
</dbReference>
<keyword evidence="3 7" id="KW-0808">Transferase</keyword>
<sequence>MATSQIHSVSIVITGNPGVGKHTIAKEISQKMQLEIIDINQIAKDSGLFEENDESNDVDAKKLKEILDKKNLNKCIIVGHLAPYVLDKNRVSVVIILRRSPYDLIKVYKERGYSNKKSNENASSEILGIITYDAKNQFKDKVVQINVSQKEIQDVLNKVESAVSGNKDSEEVDWLDLVTKNNDLKKFFVD</sequence>
<dbReference type="STRING" id="1582439.NPIRD3C_0008"/>
<organism evidence="8 9">
    <name type="scientific">Nitrosopumilus piranensis</name>
    <dbReference type="NCBI Taxonomy" id="1582439"/>
    <lineage>
        <taxon>Archaea</taxon>
        <taxon>Nitrososphaerota</taxon>
        <taxon>Nitrososphaeria</taxon>
        <taxon>Nitrosopumilales</taxon>
        <taxon>Nitrosopumilaceae</taxon>
        <taxon>Nitrosopumilus</taxon>
    </lineage>
</organism>
<feature type="binding site" evidence="7">
    <location>
        <position position="18"/>
    </location>
    <ligand>
        <name>ATP</name>
        <dbReference type="ChEBI" id="CHEBI:30616"/>
    </ligand>
</feature>
<dbReference type="AlphaFoldDB" id="A0A0C5C7K5"/>
<dbReference type="HOGENOM" id="CLU_079096_0_0_2"/>
<reference evidence="9" key="1">
    <citation type="submission" date="2015-02" db="EMBL/GenBank/DDBJ databases">
        <title>Characterization of two novel Thaumarchaeota isolated from the Northern Adriatic Sea.</title>
        <authorList>
            <person name="Bayer B."/>
            <person name="Vojvoda J."/>
            <person name="Offre P."/>
            <person name="Srivastava A."/>
            <person name="Elisabeth N."/>
            <person name="Garcia J.A.L."/>
            <person name="Schleper C."/>
            <person name="Herndl G.J."/>
        </authorList>
    </citation>
    <scope>NUCLEOTIDE SEQUENCE [LARGE SCALE GENOMIC DNA]</scope>
    <source>
        <strain evidence="9">D3C</strain>
    </source>
</reference>
<dbReference type="Proteomes" id="UP000032027">
    <property type="component" value="Chromosome"/>
</dbReference>
<gene>
    <name evidence="8" type="ORF">NPIRD3C_0008</name>
</gene>
<feature type="binding site" evidence="7">
    <location>
        <position position="150"/>
    </location>
    <ligand>
        <name>ATP</name>
        <dbReference type="ChEBI" id="CHEBI:30616"/>
    </ligand>
</feature>
<evidence type="ECO:0000256" key="6">
    <source>
        <dbReference type="ARBA" id="ARBA00022840"/>
    </source>
</evidence>
<dbReference type="EMBL" id="CP010868">
    <property type="protein sequence ID" value="AJM91232.1"/>
    <property type="molecule type" value="Genomic_DNA"/>
</dbReference>
<dbReference type="PANTHER" id="PTHR12595:SF0">
    <property type="entry name" value="ADENYLATE KINASE ISOENZYME 6"/>
    <property type="match status" value="1"/>
</dbReference>
<protein>
    <recommendedName>
        <fullName evidence="7">Putative adenylate kinase</fullName>
        <shortName evidence="7">AK</shortName>
        <ecNumber evidence="7">2.7.4.3</ecNumber>
    </recommendedName>
    <alternativeName>
        <fullName evidence="7">ATP-AMP transphosphorylase</fullName>
    </alternativeName>
</protein>
<dbReference type="GO" id="GO:0042274">
    <property type="term" value="P:ribosomal small subunit biogenesis"/>
    <property type="evidence" value="ECO:0007669"/>
    <property type="project" value="UniProtKB-UniRule"/>
</dbReference>
<feature type="binding site" evidence="7">
    <location>
        <position position="23"/>
    </location>
    <ligand>
        <name>ATP</name>
        <dbReference type="ChEBI" id="CHEBI:30616"/>
    </ligand>
</feature>
<dbReference type="InterPro" id="IPR020618">
    <property type="entry name" value="Adenyl_kinase_AK6"/>
</dbReference>
<proteinExistence type="inferred from homology"/>
<evidence type="ECO:0000256" key="7">
    <source>
        <dbReference type="HAMAP-Rule" id="MF_00039"/>
    </source>
</evidence>
<comment type="similarity">
    <text evidence="7">Belongs to the adenylate kinase family. AK6 subfamily.</text>
</comment>
<evidence type="ECO:0000256" key="5">
    <source>
        <dbReference type="ARBA" id="ARBA00022777"/>
    </source>
</evidence>
<dbReference type="InterPro" id="IPR027417">
    <property type="entry name" value="P-loop_NTPase"/>
</dbReference>
<evidence type="ECO:0000313" key="9">
    <source>
        <dbReference type="Proteomes" id="UP000032027"/>
    </source>
</evidence>
<keyword evidence="6 7" id="KW-0067">ATP-binding</keyword>
<dbReference type="KEGG" id="nid:NPIRD3C_0008"/>
<keyword evidence="5 7" id="KW-0418">Kinase</keyword>
<dbReference type="GO" id="GO:0006364">
    <property type="term" value="P:rRNA processing"/>
    <property type="evidence" value="ECO:0007669"/>
    <property type="project" value="UniProtKB-KW"/>
</dbReference>
<dbReference type="GO" id="GO:0005524">
    <property type="term" value="F:ATP binding"/>
    <property type="evidence" value="ECO:0007669"/>
    <property type="project" value="UniProtKB-UniRule"/>
</dbReference>
<dbReference type="GO" id="GO:0004017">
    <property type="term" value="F:AMP kinase activity"/>
    <property type="evidence" value="ECO:0007669"/>
    <property type="project" value="UniProtKB-UniRule"/>
</dbReference>
<dbReference type="Pfam" id="PF13238">
    <property type="entry name" value="AAA_18"/>
    <property type="match status" value="1"/>
</dbReference>
<keyword evidence="9" id="KW-1185">Reference proteome</keyword>
<comment type="catalytic activity">
    <reaction evidence="7">
        <text>AMP + ATP = 2 ADP</text>
        <dbReference type="Rhea" id="RHEA:12973"/>
        <dbReference type="ChEBI" id="CHEBI:30616"/>
        <dbReference type="ChEBI" id="CHEBI:456215"/>
        <dbReference type="ChEBI" id="CHEBI:456216"/>
        <dbReference type="EC" id="2.7.4.3"/>
    </reaction>
</comment>
<feature type="binding site" evidence="7">
    <location>
        <position position="20"/>
    </location>
    <ligand>
        <name>ATP</name>
        <dbReference type="ChEBI" id="CHEBI:30616"/>
    </ligand>
</feature>
<feature type="region of interest" description="NMP" evidence="7">
    <location>
        <begin position="38"/>
        <end position="58"/>
    </location>
</feature>
<keyword evidence="1 7" id="KW-0690">Ribosome biogenesis</keyword>
<comment type="caution">
    <text evidence="7">Lacks conserved residue(s) required for the propagation of feature annotation.</text>
</comment>
<dbReference type="PATRIC" id="fig|1582439.9.peg.9"/>
<dbReference type="GO" id="GO:0016887">
    <property type="term" value="F:ATP hydrolysis activity"/>
    <property type="evidence" value="ECO:0007669"/>
    <property type="project" value="InterPro"/>
</dbReference>
<keyword evidence="4 7" id="KW-0547">Nucleotide-binding</keyword>
<reference evidence="8 9" key="3">
    <citation type="journal article" date="2019" name="Int. J. Syst. Evol. Microbiol.">
        <title>Nitrosopumilus adriaticus sp. nov. and Nitrosopumilus piranensis sp. nov., two ammonia-oxidizing archaea from the Adriatic Sea and members of the class Nitrososphaeria.</title>
        <authorList>
            <person name="Bayer B."/>
            <person name="Vojvoda J."/>
            <person name="Reinthaler T."/>
            <person name="Reyes C."/>
            <person name="Pinto M."/>
            <person name="Herndl G.J."/>
        </authorList>
    </citation>
    <scope>NUCLEOTIDE SEQUENCE [LARGE SCALE GENOMIC DNA]</scope>
    <source>
        <strain evidence="8 9">D3C</strain>
    </source>
</reference>
<feature type="binding site" evidence="7">
    <location>
        <position position="111"/>
    </location>
    <ligand>
        <name>ATP</name>
        <dbReference type="ChEBI" id="CHEBI:30616"/>
    </ligand>
</feature>
<evidence type="ECO:0000313" key="8">
    <source>
        <dbReference type="EMBL" id="AJM91232.1"/>
    </source>
</evidence>
<dbReference type="OrthoDB" id="8730at2157"/>
<accession>A0A0C5C7K5</accession>
<name>A0A0C5C7K5_9ARCH</name>
<dbReference type="EC" id="2.7.4.3" evidence="7"/>
<evidence type="ECO:0000256" key="3">
    <source>
        <dbReference type="ARBA" id="ARBA00022679"/>
    </source>
</evidence>
<comment type="function">
    <text evidence="7">Broad-specificity nucleoside monophosphate (NMP) kinase that catalyzes the reversible transfer of the terminal phosphate group between nucleoside triphosphates and monophosphates. Has also ATPase activity. Involved in the late maturation steps of the 30S ribosomal particles, specifically 16S rRNA maturation. While NMP activity is not required for ribosome maturation, ATPase activity is. Associates transiently with small ribosomal subunit protein uS11. ATP hydrolysis breaks the interaction with uS11. May temporarily remove uS11 from the ribosome to enable a conformational change of the ribosomal RNA that is needed for the final maturation step of the small ribosomal subunit.</text>
</comment>
<dbReference type="PANTHER" id="PTHR12595">
    <property type="entry name" value="POS9-ACTIVATING FACTOR FAP7-RELATED"/>
    <property type="match status" value="1"/>
</dbReference>
<dbReference type="HAMAP" id="MF_00039">
    <property type="entry name" value="Adenylate_kinase_AK6"/>
    <property type="match status" value="1"/>
</dbReference>
<feature type="region of interest" description="LID" evidence="7">
    <location>
        <begin position="110"/>
        <end position="120"/>
    </location>
</feature>